<dbReference type="GO" id="GO:0006355">
    <property type="term" value="P:regulation of DNA-templated transcription"/>
    <property type="evidence" value="ECO:0007669"/>
    <property type="project" value="InterPro"/>
</dbReference>
<dbReference type="PRINTS" id="PR01033">
    <property type="entry name" value="PHYTOCHROME"/>
</dbReference>
<keyword evidence="12" id="KW-0675">Receptor</keyword>
<dbReference type="PANTHER" id="PTHR41523:SF8">
    <property type="entry name" value="ETHYLENE RESPONSE SENSOR PROTEIN"/>
    <property type="match status" value="1"/>
</dbReference>
<organism evidence="16 17">
    <name type="scientific">Acuticoccus mangrovi</name>
    <dbReference type="NCBI Taxonomy" id="2796142"/>
    <lineage>
        <taxon>Bacteria</taxon>
        <taxon>Pseudomonadati</taxon>
        <taxon>Pseudomonadota</taxon>
        <taxon>Alphaproteobacteria</taxon>
        <taxon>Hyphomicrobiales</taxon>
        <taxon>Amorphaceae</taxon>
        <taxon>Acuticoccus</taxon>
    </lineage>
</organism>
<dbReference type="GO" id="GO:0000160">
    <property type="term" value="P:phosphorelay signal transduction system"/>
    <property type="evidence" value="ECO:0007669"/>
    <property type="project" value="InterPro"/>
</dbReference>
<evidence type="ECO:0000256" key="5">
    <source>
        <dbReference type="ARBA" id="ARBA00022553"/>
    </source>
</evidence>
<keyword evidence="7" id="KW-0808">Transferase</keyword>
<dbReference type="PROSITE" id="PS50046">
    <property type="entry name" value="PHYTOCHROME_2"/>
    <property type="match status" value="1"/>
</dbReference>
<dbReference type="Gene3D" id="3.30.450.270">
    <property type="match status" value="1"/>
</dbReference>
<sequence length="861" mass="94077">MSDHRLPYTVDLSNCDREPIHLLGHIQDFGILLAVSMDWMIQHVSINVADVLGRTPDELLGAPLSDAFPVATIAAVRERLQLLTPNEGSERIFGIDLVGTGRLFDLSVHISGASIVIEAEPSEHQPGRNTDTVVKSMLARVQRCTALPQLYNECVRQLRAVTSFDRVMLYKFAESGAGQVIAEAHTHGIESFLGLHYPATDIPSQARALYVKNPIRIIADVGSERVPVEPLRNPHGEPLDLSLSVLRAVSPIHIEYLKNMGVSASFSISVVIDGKLWGLFALHHYRPRRLSMEVRSSAELFGQIVGLIIEGRLATELREADEIARDLHDKVVGRLVSTAPSVDELIDFAQDFRDLIACDGFAVWANGAIRTVGACPSADEMPALARFLNRAASSRVYATDELSAVYPHATEFTASGAGLLAIPISRTPRDYLLFFRKEMIEHVTWAGNPAEKIAEYGPNGPRLSPRKSFEAWRETVRGKSAPWTLSQKKSGEALRVAILEVLLRFTEETARQRTLATQRQDLLIAELNHRVRNILGLMRALIAQSRAGAQTVDDFADIIGGRIQALARAHDQITDDSYAAQSLKRIIQTEVEAYVGQKAGRVNLIGPEVMVEARAFSPLALVFHEMVTNSAKYGALSDSSGVVDVTWGVDDNDCVAIDWRESNGPPVTPPTRRGFGSTIIERSIPYDLGGEVSLDYRLSGLRARFSLPPDLYRVSDEPAPARETAAATPRLARAEGNLEGLHGLIVEDNMIMALDADQLLTDNGMDAVFSAMSVADAKRILESERVDVALLDVNLGSETSFGLIGTLNTQEVPYVFVTGYGERLDLPDDARPSSAAIKKPYDAEAIVSAILEAVGSRPATD</sequence>
<proteinExistence type="predicted"/>
<dbReference type="AlphaFoldDB" id="A0A934IHI3"/>
<name>A0A934IHI3_9HYPH</name>
<dbReference type="CDD" id="cd00130">
    <property type="entry name" value="PAS"/>
    <property type="match status" value="1"/>
</dbReference>
<evidence type="ECO:0000256" key="11">
    <source>
        <dbReference type="ARBA" id="ARBA00022991"/>
    </source>
</evidence>
<dbReference type="Gene3D" id="3.30.565.10">
    <property type="entry name" value="Histidine kinase-like ATPase, C-terminal domain"/>
    <property type="match status" value="1"/>
</dbReference>
<keyword evidence="8" id="KW-0547">Nucleotide-binding</keyword>
<evidence type="ECO:0000256" key="1">
    <source>
        <dbReference type="ARBA" id="ARBA00000085"/>
    </source>
</evidence>
<feature type="domain" description="Response regulatory" evidence="15">
    <location>
        <begin position="742"/>
        <end position="854"/>
    </location>
</feature>
<dbReference type="InterPro" id="IPR036890">
    <property type="entry name" value="HATPase_C_sf"/>
</dbReference>
<keyword evidence="17" id="KW-1185">Reference proteome</keyword>
<dbReference type="InterPro" id="IPR013654">
    <property type="entry name" value="PAS_2"/>
</dbReference>
<dbReference type="InterPro" id="IPR035965">
    <property type="entry name" value="PAS-like_dom_sf"/>
</dbReference>
<dbReference type="SMART" id="SM00065">
    <property type="entry name" value="GAF"/>
    <property type="match status" value="1"/>
</dbReference>
<keyword evidence="10" id="KW-0067">ATP-binding</keyword>
<dbReference type="InterPro" id="IPR003018">
    <property type="entry name" value="GAF"/>
</dbReference>
<keyword evidence="5 13" id="KW-0597">Phosphoprotein</keyword>
<evidence type="ECO:0000313" key="16">
    <source>
        <dbReference type="EMBL" id="MBJ3775096.1"/>
    </source>
</evidence>
<dbReference type="PROSITE" id="PS50110">
    <property type="entry name" value="RESPONSE_REGULATORY"/>
    <property type="match status" value="1"/>
</dbReference>
<reference evidence="16" key="1">
    <citation type="submission" date="2020-12" db="EMBL/GenBank/DDBJ databases">
        <title>Bacterial taxonomy.</title>
        <authorList>
            <person name="Pan X."/>
        </authorList>
    </citation>
    <scope>NUCLEOTIDE SEQUENCE</scope>
    <source>
        <strain evidence="16">B2012</strain>
    </source>
</reference>
<dbReference type="InterPro" id="IPR009219">
    <property type="entry name" value="Bactrphtchr_CheY"/>
</dbReference>
<dbReference type="GO" id="GO:0009881">
    <property type="term" value="F:photoreceptor activity"/>
    <property type="evidence" value="ECO:0007669"/>
    <property type="project" value="UniProtKB-KW"/>
</dbReference>
<dbReference type="SMART" id="SM00911">
    <property type="entry name" value="HWE_HK"/>
    <property type="match status" value="1"/>
</dbReference>
<dbReference type="InterPro" id="IPR013515">
    <property type="entry name" value="Phytochrome_cen-reg"/>
</dbReference>
<gene>
    <name evidence="16" type="ORF">JCR33_05315</name>
</gene>
<dbReference type="SUPFAM" id="SSF55785">
    <property type="entry name" value="PYP-like sensor domain (PAS domain)"/>
    <property type="match status" value="1"/>
</dbReference>
<dbReference type="SUPFAM" id="SSF52172">
    <property type="entry name" value="CheY-like"/>
    <property type="match status" value="1"/>
</dbReference>
<evidence type="ECO:0000313" key="17">
    <source>
        <dbReference type="Proteomes" id="UP000609531"/>
    </source>
</evidence>
<comment type="catalytic activity">
    <reaction evidence="1">
        <text>ATP + protein L-histidine = ADP + protein N-phospho-L-histidine.</text>
        <dbReference type="EC" id="2.7.13.3"/>
    </reaction>
</comment>
<dbReference type="Pfam" id="PF08446">
    <property type="entry name" value="PAS_2"/>
    <property type="match status" value="1"/>
</dbReference>
<dbReference type="EMBL" id="JAEKJA010000003">
    <property type="protein sequence ID" value="MBJ3775096.1"/>
    <property type="molecule type" value="Genomic_DNA"/>
</dbReference>
<dbReference type="Proteomes" id="UP000609531">
    <property type="component" value="Unassembled WGS sequence"/>
</dbReference>
<dbReference type="Gene3D" id="3.40.50.2300">
    <property type="match status" value="1"/>
</dbReference>
<evidence type="ECO:0000256" key="6">
    <source>
        <dbReference type="ARBA" id="ARBA00022606"/>
    </source>
</evidence>
<feature type="domain" description="Phytochrome chromophore attachment site" evidence="14">
    <location>
        <begin position="146"/>
        <end position="303"/>
    </location>
</feature>
<dbReference type="GO" id="GO:0004673">
    <property type="term" value="F:protein histidine kinase activity"/>
    <property type="evidence" value="ECO:0007669"/>
    <property type="project" value="UniProtKB-EC"/>
</dbReference>
<evidence type="ECO:0000256" key="13">
    <source>
        <dbReference type="PROSITE-ProRule" id="PRU00169"/>
    </source>
</evidence>
<dbReference type="Pfam" id="PF07536">
    <property type="entry name" value="HWE_HK"/>
    <property type="match status" value="1"/>
</dbReference>
<keyword evidence="11" id="KW-0157">Chromophore</keyword>
<dbReference type="Gene3D" id="3.30.450.40">
    <property type="match status" value="1"/>
</dbReference>
<evidence type="ECO:0000256" key="9">
    <source>
        <dbReference type="ARBA" id="ARBA00022777"/>
    </source>
</evidence>
<comment type="caution">
    <text evidence="16">The sequence shown here is derived from an EMBL/GenBank/DDBJ whole genome shotgun (WGS) entry which is preliminary data.</text>
</comment>
<evidence type="ECO:0000256" key="4">
    <source>
        <dbReference type="ARBA" id="ARBA00022543"/>
    </source>
</evidence>
<keyword evidence="4" id="KW-0600">Photoreceptor protein</keyword>
<evidence type="ECO:0000256" key="3">
    <source>
        <dbReference type="ARBA" id="ARBA00021740"/>
    </source>
</evidence>
<dbReference type="InterPro" id="IPR000014">
    <property type="entry name" value="PAS"/>
</dbReference>
<protein>
    <recommendedName>
        <fullName evidence="3">Blue-light-activated histidine kinase</fullName>
        <ecNumber evidence="2">2.7.13.3</ecNumber>
    </recommendedName>
</protein>
<dbReference type="Gene3D" id="3.30.450.20">
    <property type="entry name" value="PAS domain"/>
    <property type="match status" value="1"/>
</dbReference>
<feature type="modified residue" description="4-aspartylphosphate" evidence="13">
    <location>
        <position position="792"/>
    </location>
</feature>
<dbReference type="InterPro" id="IPR001294">
    <property type="entry name" value="Phytochrome"/>
</dbReference>
<dbReference type="InterPro" id="IPR011102">
    <property type="entry name" value="Sig_transdc_His_kinase_HWE"/>
</dbReference>
<evidence type="ECO:0000256" key="8">
    <source>
        <dbReference type="ARBA" id="ARBA00022741"/>
    </source>
</evidence>
<dbReference type="GO" id="GO:0005524">
    <property type="term" value="F:ATP binding"/>
    <property type="evidence" value="ECO:0007669"/>
    <property type="project" value="UniProtKB-KW"/>
</dbReference>
<dbReference type="SMART" id="SM00448">
    <property type="entry name" value="REC"/>
    <property type="match status" value="1"/>
</dbReference>
<dbReference type="InterPro" id="IPR016132">
    <property type="entry name" value="Phyto_chromo_attachment"/>
</dbReference>
<dbReference type="SUPFAM" id="SSF55781">
    <property type="entry name" value="GAF domain-like"/>
    <property type="match status" value="2"/>
</dbReference>
<dbReference type="InterPro" id="IPR001789">
    <property type="entry name" value="Sig_transdc_resp-reg_receiver"/>
</dbReference>
<dbReference type="InterPro" id="IPR043150">
    <property type="entry name" value="Phytochrome_PHY_sf"/>
</dbReference>
<dbReference type="Pfam" id="PF01590">
    <property type="entry name" value="GAF"/>
    <property type="match status" value="1"/>
</dbReference>
<accession>A0A934IHI3</accession>
<dbReference type="PANTHER" id="PTHR41523">
    <property type="entry name" value="TWO-COMPONENT SYSTEM SENSOR PROTEIN"/>
    <property type="match status" value="1"/>
</dbReference>
<evidence type="ECO:0000256" key="2">
    <source>
        <dbReference type="ARBA" id="ARBA00012438"/>
    </source>
</evidence>
<evidence type="ECO:0000256" key="12">
    <source>
        <dbReference type="ARBA" id="ARBA00023170"/>
    </source>
</evidence>
<dbReference type="InterPro" id="IPR029016">
    <property type="entry name" value="GAF-like_dom_sf"/>
</dbReference>
<dbReference type="PIRSF" id="PIRSF036397">
    <property type="entry name" value="Bactrphtchrm_rec"/>
    <property type="match status" value="1"/>
</dbReference>
<dbReference type="EC" id="2.7.13.3" evidence="2"/>
<dbReference type="Pfam" id="PF00360">
    <property type="entry name" value="PHY"/>
    <property type="match status" value="1"/>
</dbReference>
<evidence type="ECO:0000256" key="10">
    <source>
        <dbReference type="ARBA" id="ARBA00022840"/>
    </source>
</evidence>
<keyword evidence="9" id="KW-0418">Kinase</keyword>
<keyword evidence="6" id="KW-0716">Sensory transduction</keyword>
<evidence type="ECO:0000259" key="15">
    <source>
        <dbReference type="PROSITE" id="PS50110"/>
    </source>
</evidence>
<dbReference type="GO" id="GO:0009584">
    <property type="term" value="P:detection of visible light"/>
    <property type="evidence" value="ECO:0007669"/>
    <property type="project" value="InterPro"/>
</dbReference>
<evidence type="ECO:0000256" key="7">
    <source>
        <dbReference type="ARBA" id="ARBA00022679"/>
    </source>
</evidence>
<dbReference type="Pfam" id="PF00072">
    <property type="entry name" value="Response_reg"/>
    <property type="match status" value="1"/>
</dbReference>
<dbReference type="RefSeq" id="WP_198880985.1">
    <property type="nucleotide sequence ID" value="NZ_JAEKJA010000003.1"/>
</dbReference>
<dbReference type="InterPro" id="IPR011006">
    <property type="entry name" value="CheY-like_superfamily"/>
</dbReference>
<evidence type="ECO:0000259" key="14">
    <source>
        <dbReference type="PROSITE" id="PS50046"/>
    </source>
</evidence>